<evidence type="ECO:0000313" key="3">
    <source>
        <dbReference type="Proteomes" id="UP000034954"/>
    </source>
</evidence>
<proteinExistence type="predicted"/>
<dbReference type="EMBL" id="LAQJ01000139">
    <property type="protein sequence ID" value="KKO19958.1"/>
    <property type="molecule type" value="Genomic_DNA"/>
</dbReference>
<protein>
    <recommendedName>
        <fullName evidence="4">C2H2-type domain-containing protein</fullName>
    </recommendedName>
</protein>
<feature type="region of interest" description="Disordered" evidence="1">
    <location>
        <begin position="35"/>
        <end position="54"/>
    </location>
</feature>
<comment type="caution">
    <text evidence="2">The sequence shown here is derived from an EMBL/GenBank/DDBJ whole genome shotgun (WGS) entry which is preliminary data.</text>
</comment>
<organism evidence="2 3">
    <name type="scientific">Candidatus Brocadia fulgida</name>
    <dbReference type="NCBI Taxonomy" id="380242"/>
    <lineage>
        <taxon>Bacteria</taxon>
        <taxon>Pseudomonadati</taxon>
        <taxon>Planctomycetota</taxon>
        <taxon>Candidatus Brocadiia</taxon>
        <taxon>Candidatus Brocadiales</taxon>
        <taxon>Candidatus Brocadiaceae</taxon>
        <taxon>Candidatus Brocadia</taxon>
    </lineage>
</organism>
<reference evidence="2 3" key="1">
    <citation type="journal article" date="2013" name="BMC Microbiol.">
        <title>Identification of the type II cytochrome c maturation pathway in anammox bacteria by comparative genomics.</title>
        <authorList>
            <person name="Ferousi C."/>
            <person name="Speth D.R."/>
            <person name="Reimann J."/>
            <person name="Op den Camp H.J."/>
            <person name="Allen J.W."/>
            <person name="Keltjens J.T."/>
            <person name="Jetten M.S."/>
        </authorList>
    </citation>
    <scope>NUCLEOTIDE SEQUENCE [LARGE SCALE GENOMIC DNA]</scope>
    <source>
        <strain evidence="2">RU1</strain>
    </source>
</reference>
<keyword evidence="3" id="KW-1185">Reference proteome</keyword>
<accession>A0A0M2UV74</accession>
<name>A0A0M2UV74_9BACT</name>
<dbReference type="Proteomes" id="UP000034954">
    <property type="component" value="Unassembled WGS sequence"/>
</dbReference>
<evidence type="ECO:0000256" key="1">
    <source>
        <dbReference type="SAM" id="MobiDB-lite"/>
    </source>
</evidence>
<gene>
    <name evidence="2" type="ORF">BROFUL_01350</name>
</gene>
<feature type="compositionally biased region" description="Basic and acidic residues" evidence="1">
    <location>
        <begin position="44"/>
        <end position="54"/>
    </location>
</feature>
<evidence type="ECO:0008006" key="4">
    <source>
        <dbReference type="Google" id="ProtNLM"/>
    </source>
</evidence>
<dbReference type="AlphaFoldDB" id="A0A0M2UV74"/>
<sequence length="54" mass="6582">MKRYFKDDCSHCNEYPHECDVCSSEIKASIHFKSRHRSNKKRDFKKDDKIVYNN</sequence>
<evidence type="ECO:0000313" key="2">
    <source>
        <dbReference type="EMBL" id="KKO19958.1"/>
    </source>
</evidence>